<accession>A0A9Q0XRQ8</accession>
<sequence length="127" mass="14863">RAHQTVRTPHTHTPPPQGISQLQIYLEHLAQIEEATLRQHECIEGLRERQLQIKEKKLNELIKAQKLKEQQHKKREEVADSLSGMDQKCLPVFQPQKDILTFLENFELSVKELDVDESLWLGLLHTQ</sequence>
<keyword evidence="2" id="KW-1185">Reference proteome</keyword>
<dbReference type="AlphaFoldDB" id="A0A9Q0XRQ8"/>
<feature type="non-terminal residue" evidence="1">
    <location>
        <position position="1"/>
    </location>
</feature>
<name>A0A9Q0XRQ8_9SAUR</name>
<reference evidence="1" key="1">
    <citation type="journal article" date="2023" name="DNA Res.">
        <title>Chromosome-level genome assembly of Phrynocephalus forsythii using third-generation DNA sequencing and Hi-C analysis.</title>
        <authorList>
            <person name="Qi Y."/>
            <person name="Zhao W."/>
            <person name="Zhao Y."/>
            <person name="Niu C."/>
            <person name="Cao S."/>
            <person name="Zhang Y."/>
        </authorList>
    </citation>
    <scope>NUCLEOTIDE SEQUENCE</scope>
    <source>
        <tissue evidence="1">Muscle</tissue>
    </source>
</reference>
<evidence type="ECO:0000313" key="2">
    <source>
        <dbReference type="Proteomes" id="UP001142489"/>
    </source>
</evidence>
<evidence type="ECO:0000313" key="1">
    <source>
        <dbReference type="EMBL" id="KAJ7324608.1"/>
    </source>
</evidence>
<dbReference type="Proteomes" id="UP001142489">
    <property type="component" value="Unassembled WGS sequence"/>
</dbReference>
<gene>
    <name evidence="1" type="ORF">JRQ81_017628</name>
</gene>
<comment type="caution">
    <text evidence="1">The sequence shown here is derived from an EMBL/GenBank/DDBJ whole genome shotgun (WGS) entry which is preliminary data.</text>
</comment>
<proteinExistence type="predicted"/>
<feature type="non-terminal residue" evidence="1">
    <location>
        <position position="127"/>
    </location>
</feature>
<organism evidence="1 2">
    <name type="scientific">Phrynocephalus forsythii</name>
    <dbReference type="NCBI Taxonomy" id="171643"/>
    <lineage>
        <taxon>Eukaryota</taxon>
        <taxon>Metazoa</taxon>
        <taxon>Chordata</taxon>
        <taxon>Craniata</taxon>
        <taxon>Vertebrata</taxon>
        <taxon>Euteleostomi</taxon>
        <taxon>Lepidosauria</taxon>
        <taxon>Squamata</taxon>
        <taxon>Bifurcata</taxon>
        <taxon>Unidentata</taxon>
        <taxon>Episquamata</taxon>
        <taxon>Toxicofera</taxon>
        <taxon>Iguania</taxon>
        <taxon>Acrodonta</taxon>
        <taxon>Agamidae</taxon>
        <taxon>Agaminae</taxon>
        <taxon>Phrynocephalus</taxon>
    </lineage>
</organism>
<dbReference type="EMBL" id="JAPFRF010000008">
    <property type="protein sequence ID" value="KAJ7324608.1"/>
    <property type="molecule type" value="Genomic_DNA"/>
</dbReference>
<protein>
    <submittedName>
        <fullName evidence="1">Uncharacterized protein</fullName>
    </submittedName>
</protein>